<evidence type="ECO:0000313" key="1">
    <source>
        <dbReference type="EMBL" id="PAN17115.2"/>
    </source>
</evidence>
<organism evidence="1">
    <name type="scientific">Panicum hallii</name>
    <dbReference type="NCBI Taxonomy" id="206008"/>
    <lineage>
        <taxon>Eukaryota</taxon>
        <taxon>Viridiplantae</taxon>
        <taxon>Streptophyta</taxon>
        <taxon>Embryophyta</taxon>
        <taxon>Tracheophyta</taxon>
        <taxon>Spermatophyta</taxon>
        <taxon>Magnoliopsida</taxon>
        <taxon>Liliopsida</taxon>
        <taxon>Poales</taxon>
        <taxon>Poaceae</taxon>
        <taxon>PACMAD clade</taxon>
        <taxon>Panicoideae</taxon>
        <taxon>Panicodae</taxon>
        <taxon>Paniceae</taxon>
        <taxon>Panicinae</taxon>
        <taxon>Panicum</taxon>
        <taxon>Panicum sect. Panicum</taxon>
    </lineage>
</organism>
<accession>A0A2S3H7X5</accession>
<sequence>MQLASGPHSVWRYDGCGTGDWRPLSIDVRPFVVGSKVLDSKKFVWALIYQSDAHMGGLGWGVGLVVKIGFKFKCLNAAGATNQQWYLGKSRCLRSRVPSGWTSEHETMSNLRWEEPASPKFWRSLWAAHGAPTTDFLMVSADQHGRPSNPGEGEGH</sequence>
<protein>
    <submittedName>
        <fullName evidence="1">Uncharacterized protein</fullName>
    </submittedName>
</protein>
<reference evidence="1" key="1">
    <citation type="submission" date="2018-04" db="EMBL/GenBank/DDBJ databases">
        <title>WGS assembly of Panicum hallii.</title>
        <authorList>
            <person name="Lovell J."/>
            <person name="Jenkins J."/>
            <person name="Lowry D."/>
            <person name="Mamidi S."/>
            <person name="Sreedasyam A."/>
            <person name="Weng X."/>
            <person name="Barry K."/>
            <person name="Bonette J."/>
            <person name="Campitelli B."/>
            <person name="Daum C."/>
            <person name="Gordon S."/>
            <person name="Gould B."/>
            <person name="Lipzen A."/>
            <person name="Macqueen A."/>
            <person name="Palacio-Mejia J."/>
            <person name="Plott C."/>
            <person name="Shakirov E."/>
            <person name="Shu S."/>
            <person name="Yoshinaga Y."/>
            <person name="Zane M."/>
            <person name="Rokhsar D."/>
            <person name="Grimwood J."/>
            <person name="Schmutz J."/>
            <person name="Juenger T."/>
        </authorList>
    </citation>
    <scope>NUCLEOTIDE SEQUENCE [LARGE SCALE GENOMIC DNA]</scope>
    <source>
        <strain evidence="1">FIL2</strain>
    </source>
</reference>
<dbReference type="Proteomes" id="UP000243499">
    <property type="component" value="Chromosome 3"/>
</dbReference>
<dbReference type="AlphaFoldDB" id="A0A2S3H7X5"/>
<dbReference type="Gramene" id="PAN17115">
    <property type="protein sequence ID" value="PAN17115"/>
    <property type="gene ID" value="PAHAL_3G106900"/>
</dbReference>
<gene>
    <name evidence="1" type="ORF">PAHAL_3G106900</name>
</gene>
<dbReference type="EMBL" id="CM008048">
    <property type="protein sequence ID" value="PAN17115.2"/>
    <property type="molecule type" value="Genomic_DNA"/>
</dbReference>
<proteinExistence type="predicted"/>
<name>A0A2S3H7X5_9POAL</name>